<accession>A0A378R3Z9</accession>
<dbReference type="Pfam" id="PF00665">
    <property type="entry name" value="rve"/>
    <property type="match status" value="1"/>
</dbReference>
<dbReference type="GO" id="GO:0003676">
    <property type="term" value="F:nucleic acid binding"/>
    <property type="evidence" value="ECO:0007669"/>
    <property type="project" value="InterPro"/>
</dbReference>
<dbReference type="NCBIfam" id="NF033516">
    <property type="entry name" value="transpos_IS3"/>
    <property type="match status" value="1"/>
</dbReference>
<dbReference type="PROSITE" id="PS50994">
    <property type="entry name" value="INTEGRASE"/>
    <property type="match status" value="1"/>
</dbReference>
<name>A0A378R3Z9_9GAMM</name>
<sequence>MRELGLKSKIRQRKYKAYPSYQGEHQDKIKDNVLQRDFKATRPNQKWATDITEFKVIVKQGSNKHHNDNKAIEQKLYLSPIIDLFNGEIVSYTIKEHPTYDLVKEMLDDALNKLSQEKTEDKPIVHSDRGWHYQMFHYQQTLTDNGITQSMSRKGNCLDNAVIENFFGTLKEEIFYEQTKFASLNELKKVIDEYIHYYNYDRIKTKLKGLSPVKYRNLVLGQTT</sequence>
<feature type="domain" description="Integrase catalytic" evidence="1">
    <location>
        <begin position="39"/>
        <end position="220"/>
    </location>
</feature>
<dbReference type="AlphaFoldDB" id="A0A378R3Z9"/>
<dbReference type="GO" id="GO:0015074">
    <property type="term" value="P:DNA integration"/>
    <property type="evidence" value="ECO:0007669"/>
    <property type="project" value="InterPro"/>
</dbReference>
<reference evidence="2 3" key="1">
    <citation type="submission" date="2018-06" db="EMBL/GenBank/DDBJ databases">
        <authorList>
            <consortium name="Pathogen Informatics"/>
            <person name="Doyle S."/>
        </authorList>
    </citation>
    <scope>NUCLEOTIDE SEQUENCE [LARGE SCALE GENOMIC DNA]</scope>
    <source>
        <strain evidence="2 3">NCTC12877</strain>
    </source>
</reference>
<dbReference type="InterPro" id="IPR001584">
    <property type="entry name" value="Integrase_cat-core"/>
</dbReference>
<gene>
    <name evidence="2" type="ORF">NCTC12877_01614</name>
</gene>
<organism evidence="2 3">
    <name type="scientific">Moraxella caprae</name>
    <dbReference type="NCBI Taxonomy" id="90240"/>
    <lineage>
        <taxon>Bacteria</taxon>
        <taxon>Pseudomonadati</taxon>
        <taxon>Pseudomonadota</taxon>
        <taxon>Gammaproteobacteria</taxon>
        <taxon>Moraxellales</taxon>
        <taxon>Moraxellaceae</taxon>
        <taxon>Moraxella</taxon>
    </lineage>
</organism>
<dbReference type="EMBL" id="UGQB01000004">
    <property type="protein sequence ID" value="STZ08610.1"/>
    <property type="molecule type" value="Genomic_DNA"/>
</dbReference>
<dbReference type="PANTHER" id="PTHR46889">
    <property type="entry name" value="TRANSPOSASE INSF FOR INSERTION SEQUENCE IS3B-RELATED"/>
    <property type="match status" value="1"/>
</dbReference>
<dbReference type="InterPro" id="IPR048020">
    <property type="entry name" value="Transpos_IS3"/>
</dbReference>
<keyword evidence="3" id="KW-1185">Reference proteome</keyword>
<dbReference type="SUPFAM" id="SSF53098">
    <property type="entry name" value="Ribonuclease H-like"/>
    <property type="match status" value="1"/>
</dbReference>
<evidence type="ECO:0000313" key="2">
    <source>
        <dbReference type="EMBL" id="STZ08610.1"/>
    </source>
</evidence>
<dbReference type="InterPro" id="IPR050900">
    <property type="entry name" value="Transposase_IS3/IS150/IS904"/>
</dbReference>
<protein>
    <submittedName>
        <fullName evidence="2">Integrase core domain</fullName>
    </submittedName>
</protein>
<proteinExistence type="predicted"/>
<dbReference type="Gene3D" id="3.30.420.10">
    <property type="entry name" value="Ribonuclease H-like superfamily/Ribonuclease H"/>
    <property type="match status" value="1"/>
</dbReference>
<dbReference type="PANTHER" id="PTHR46889:SF4">
    <property type="entry name" value="TRANSPOSASE INSO FOR INSERTION SEQUENCE ELEMENT IS911B-RELATED"/>
    <property type="match status" value="1"/>
</dbReference>
<dbReference type="InterPro" id="IPR012337">
    <property type="entry name" value="RNaseH-like_sf"/>
</dbReference>
<evidence type="ECO:0000259" key="1">
    <source>
        <dbReference type="PROSITE" id="PS50994"/>
    </source>
</evidence>
<dbReference type="Proteomes" id="UP000254065">
    <property type="component" value="Unassembled WGS sequence"/>
</dbReference>
<dbReference type="Pfam" id="PF13333">
    <property type="entry name" value="rve_2"/>
    <property type="match status" value="1"/>
</dbReference>
<evidence type="ECO:0000313" key="3">
    <source>
        <dbReference type="Proteomes" id="UP000254065"/>
    </source>
</evidence>
<dbReference type="InterPro" id="IPR036397">
    <property type="entry name" value="RNaseH_sf"/>
</dbReference>